<dbReference type="PANTHER" id="PTHR24256">
    <property type="entry name" value="TRYPTASE-RELATED"/>
    <property type="match status" value="1"/>
</dbReference>
<comment type="similarity">
    <text evidence="2">Belongs to the peptidase S1 family. CLIP subfamily.</text>
</comment>
<evidence type="ECO:0000256" key="2">
    <source>
        <dbReference type="ARBA" id="ARBA00024195"/>
    </source>
</evidence>
<evidence type="ECO:0000313" key="6">
    <source>
        <dbReference type="Proteomes" id="UP000002282"/>
    </source>
</evidence>
<dbReference type="HOGENOM" id="CLU_006842_0_3_1"/>
<dbReference type="KEGG" id="dya:Dyak_GE25935"/>
<sequence>MIGFLRLLVLLFAVSKCSAQMHNSPEEQGNVKTNLFLIFGNTTTPSPTEVPQSGVDGPNCECVPHNKCDPPSGRITEDGSLHILGSQNIRCGYMELCCPHHRLRTKALNPRPKPNRGCGIRNVGGLDSDIKYDNTQYESDIGEFPWTVAILQSENYSFTGTLIHPRVVLTSALQIQDGKTYTVRAGEWDLKSTNERLPTQEIEVKRVIKHPQFSESKFQYDVAILILEQSFSLNDHINVICLPDQEAERSSRTSECYANGWPKDSIGNLDEYDVLMRREPYHIIELNECHNRLRNLNILYLGEFYLSPSIICAEKQTTVGFHIGYGGGPLACPFGDRYQLSGIVSFGIRYKNYTVFVNVTSVRNWIDWEMAENSFDKSYYTS</sequence>
<feature type="chain" id="PRO_5006459213" description="Peptidase S1 domain-containing protein" evidence="3">
    <location>
        <begin position="20"/>
        <end position="382"/>
    </location>
</feature>
<evidence type="ECO:0000256" key="1">
    <source>
        <dbReference type="ARBA" id="ARBA00023157"/>
    </source>
</evidence>
<evidence type="ECO:0000256" key="3">
    <source>
        <dbReference type="SAM" id="SignalP"/>
    </source>
</evidence>
<dbReference type="Pfam" id="PF00089">
    <property type="entry name" value="Trypsin"/>
    <property type="match status" value="1"/>
</dbReference>
<proteinExistence type="inferred from homology"/>
<dbReference type="Proteomes" id="UP000002282">
    <property type="component" value="Chromosome 3R"/>
</dbReference>
<dbReference type="InterPro" id="IPR009003">
    <property type="entry name" value="Peptidase_S1_PA"/>
</dbReference>
<gene>
    <name evidence="5" type="primary">Dyak\GE25935</name>
    <name evidence="5" type="synonym">dyak_GLEANR_9522</name>
    <name evidence="5" type="synonym">GE25935</name>
    <name evidence="5" type="ORF">Dyak_GE25935</name>
</gene>
<dbReference type="InterPro" id="IPR043504">
    <property type="entry name" value="Peptidase_S1_PA_chymotrypsin"/>
</dbReference>
<keyword evidence="3" id="KW-0732">Signal</keyword>
<dbReference type="eggNOG" id="KOG3627">
    <property type="taxonomic scope" value="Eukaryota"/>
</dbReference>
<dbReference type="SUPFAM" id="SSF50494">
    <property type="entry name" value="Trypsin-like serine proteases"/>
    <property type="match status" value="1"/>
</dbReference>
<keyword evidence="5" id="KW-0378">Hydrolase</keyword>
<dbReference type="PROSITE" id="PS50240">
    <property type="entry name" value="TRYPSIN_DOM"/>
    <property type="match status" value="1"/>
</dbReference>
<accession>B4PUK6</accession>
<protein>
    <recommendedName>
        <fullName evidence="4">Peptidase S1 domain-containing protein</fullName>
    </recommendedName>
</protein>
<name>B4PUK6_DROYA</name>
<dbReference type="AlphaFoldDB" id="B4PUK6"/>
<keyword evidence="6" id="KW-1185">Reference proteome</keyword>
<organism evidence="5 6">
    <name type="scientific">Drosophila yakuba</name>
    <name type="common">Fruit fly</name>
    <dbReference type="NCBI Taxonomy" id="7245"/>
    <lineage>
        <taxon>Eukaryota</taxon>
        <taxon>Metazoa</taxon>
        <taxon>Ecdysozoa</taxon>
        <taxon>Arthropoda</taxon>
        <taxon>Hexapoda</taxon>
        <taxon>Insecta</taxon>
        <taxon>Pterygota</taxon>
        <taxon>Neoptera</taxon>
        <taxon>Endopterygota</taxon>
        <taxon>Diptera</taxon>
        <taxon>Brachycera</taxon>
        <taxon>Muscomorpha</taxon>
        <taxon>Ephydroidea</taxon>
        <taxon>Drosophilidae</taxon>
        <taxon>Drosophila</taxon>
        <taxon>Sophophora</taxon>
    </lineage>
</organism>
<feature type="signal peptide" evidence="3">
    <location>
        <begin position="1"/>
        <end position="19"/>
    </location>
</feature>
<reference evidence="5 6" key="2">
    <citation type="journal article" date="2007" name="PLoS Biol.">
        <title>Principles of genome evolution in the Drosophila melanogaster species group.</title>
        <authorList>
            <person name="Ranz J.M."/>
            <person name="Maurin D."/>
            <person name="Chan Y.S."/>
            <person name="von Grotthuss M."/>
            <person name="Hillier L.W."/>
            <person name="Roote J."/>
            <person name="Ashburner M."/>
            <person name="Bergman C.M."/>
        </authorList>
    </citation>
    <scope>NUCLEOTIDE SEQUENCE [LARGE SCALE GENOMIC DNA]</scope>
    <source>
        <strain evidence="6">Tai18E2 / Tucson 14021-0261.01</strain>
    </source>
</reference>
<feature type="domain" description="Peptidase S1" evidence="4">
    <location>
        <begin position="122"/>
        <end position="371"/>
    </location>
</feature>
<evidence type="ECO:0000259" key="4">
    <source>
        <dbReference type="PROSITE" id="PS50240"/>
    </source>
</evidence>
<keyword evidence="1" id="KW-1015">Disulfide bond</keyword>
<dbReference type="SMR" id="B4PUK6"/>
<reference evidence="5 6" key="1">
    <citation type="journal article" date="2007" name="Nature">
        <title>Evolution of genes and genomes on the Drosophila phylogeny.</title>
        <authorList>
            <consortium name="Drosophila 12 Genomes Consortium"/>
            <person name="Clark A.G."/>
            <person name="Eisen M.B."/>
            <person name="Smith D.R."/>
            <person name="Bergman C.M."/>
            <person name="Oliver B."/>
            <person name="Markow T.A."/>
            <person name="Kaufman T.C."/>
            <person name="Kellis M."/>
            <person name="Gelbart W."/>
            <person name="Iyer V.N."/>
            <person name="Pollard D.A."/>
            <person name="Sackton T.B."/>
            <person name="Larracuente A.M."/>
            <person name="Singh N.D."/>
            <person name="Abad J.P."/>
            <person name="Abt D.N."/>
            <person name="Adryan B."/>
            <person name="Aguade M."/>
            <person name="Akashi H."/>
            <person name="Anderson W.W."/>
            <person name="Aquadro C.F."/>
            <person name="Ardell D.H."/>
            <person name="Arguello R."/>
            <person name="Artieri C.G."/>
            <person name="Barbash D.A."/>
            <person name="Barker D."/>
            <person name="Barsanti P."/>
            <person name="Batterham P."/>
            <person name="Batzoglou S."/>
            <person name="Begun D."/>
            <person name="Bhutkar A."/>
            <person name="Blanco E."/>
            <person name="Bosak S.A."/>
            <person name="Bradley R.K."/>
            <person name="Brand A.D."/>
            <person name="Brent M.R."/>
            <person name="Brooks A.N."/>
            <person name="Brown R.H."/>
            <person name="Butlin R.K."/>
            <person name="Caggese C."/>
            <person name="Calvi B.R."/>
            <person name="Bernardo de Carvalho A."/>
            <person name="Caspi A."/>
            <person name="Castrezana S."/>
            <person name="Celniker S.E."/>
            <person name="Chang J.L."/>
            <person name="Chapple C."/>
            <person name="Chatterji S."/>
            <person name="Chinwalla A."/>
            <person name="Civetta A."/>
            <person name="Clifton S.W."/>
            <person name="Comeron J.M."/>
            <person name="Costello J.C."/>
            <person name="Coyne J.A."/>
            <person name="Daub J."/>
            <person name="David R.G."/>
            <person name="Delcher A.L."/>
            <person name="Delehaunty K."/>
            <person name="Do C.B."/>
            <person name="Ebling H."/>
            <person name="Edwards K."/>
            <person name="Eickbush T."/>
            <person name="Evans J.D."/>
            <person name="Filipski A."/>
            <person name="Findeiss S."/>
            <person name="Freyhult E."/>
            <person name="Fulton L."/>
            <person name="Fulton R."/>
            <person name="Garcia A.C."/>
            <person name="Gardiner A."/>
            <person name="Garfield D.A."/>
            <person name="Garvin B.E."/>
            <person name="Gibson G."/>
            <person name="Gilbert D."/>
            <person name="Gnerre S."/>
            <person name="Godfrey J."/>
            <person name="Good R."/>
            <person name="Gotea V."/>
            <person name="Gravely B."/>
            <person name="Greenberg A.J."/>
            <person name="Griffiths-Jones S."/>
            <person name="Gross S."/>
            <person name="Guigo R."/>
            <person name="Gustafson E.A."/>
            <person name="Haerty W."/>
            <person name="Hahn M.W."/>
            <person name="Halligan D.L."/>
            <person name="Halpern A.L."/>
            <person name="Halter G.M."/>
            <person name="Han M.V."/>
            <person name="Heger A."/>
            <person name="Hillier L."/>
            <person name="Hinrichs A.S."/>
            <person name="Holmes I."/>
            <person name="Hoskins R.A."/>
            <person name="Hubisz M.J."/>
            <person name="Hultmark D."/>
            <person name="Huntley M.A."/>
            <person name="Jaffe D.B."/>
            <person name="Jagadeeshan S."/>
            <person name="Jeck W.R."/>
            <person name="Johnson J."/>
            <person name="Jones C.D."/>
            <person name="Jordan W.C."/>
            <person name="Karpen G.H."/>
            <person name="Kataoka E."/>
            <person name="Keightley P.D."/>
            <person name="Kheradpour P."/>
            <person name="Kirkness E.F."/>
            <person name="Koerich L.B."/>
            <person name="Kristiansen K."/>
            <person name="Kudrna D."/>
            <person name="Kulathinal R.J."/>
            <person name="Kumar S."/>
            <person name="Kwok R."/>
            <person name="Lander E."/>
            <person name="Langley C.H."/>
            <person name="Lapoint R."/>
            <person name="Lazzaro B.P."/>
            <person name="Lee S.J."/>
            <person name="Levesque L."/>
            <person name="Li R."/>
            <person name="Lin C.F."/>
            <person name="Lin M.F."/>
            <person name="Lindblad-Toh K."/>
            <person name="Llopart A."/>
            <person name="Long M."/>
            <person name="Low L."/>
            <person name="Lozovsky E."/>
            <person name="Lu J."/>
            <person name="Luo M."/>
            <person name="Machado C.A."/>
            <person name="Makalowski W."/>
            <person name="Marzo M."/>
            <person name="Matsuda M."/>
            <person name="Matzkin L."/>
            <person name="McAllister B."/>
            <person name="McBride C.S."/>
            <person name="McKernan B."/>
            <person name="McKernan K."/>
            <person name="Mendez-Lago M."/>
            <person name="Minx P."/>
            <person name="Mollenhauer M.U."/>
            <person name="Montooth K."/>
            <person name="Mount S.M."/>
            <person name="Mu X."/>
            <person name="Myers E."/>
            <person name="Negre B."/>
            <person name="Newfeld S."/>
            <person name="Nielsen R."/>
            <person name="Noor M.A."/>
            <person name="O'Grady P."/>
            <person name="Pachter L."/>
            <person name="Papaceit M."/>
            <person name="Parisi M.J."/>
            <person name="Parisi M."/>
            <person name="Parts L."/>
            <person name="Pedersen J.S."/>
            <person name="Pesole G."/>
            <person name="Phillippy A.M."/>
            <person name="Ponting C.P."/>
            <person name="Pop M."/>
            <person name="Porcelli D."/>
            <person name="Powell J.R."/>
            <person name="Prohaska S."/>
            <person name="Pruitt K."/>
            <person name="Puig M."/>
            <person name="Quesneville H."/>
            <person name="Ram K.R."/>
            <person name="Rand D."/>
            <person name="Rasmussen M.D."/>
            <person name="Reed L.K."/>
            <person name="Reenan R."/>
            <person name="Reily A."/>
            <person name="Remington K.A."/>
            <person name="Rieger T.T."/>
            <person name="Ritchie M.G."/>
            <person name="Robin C."/>
            <person name="Rogers Y.H."/>
            <person name="Rohde C."/>
            <person name="Rozas J."/>
            <person name="Rubenfield M.J."/>
            <person name="Ruiz A."/>
            <person name="Russo S."/>
            <person name="Salzberg S.L."/>
            <person name="Sanchez-Gracia A."/>
            <person name="Saranga D.J."/>
            <person name="Sato H."/>
            <person name="Schaeffer S.W."/>
            <person name="Schatz M.C."/>
            <person name="Schlenke T."/>
            <person name="Schwartz R."/>
            <person name="Segarra C."/>
            <person name="Singh R.S."/>
            <person name="Sirot L."/>
            <person name="Sirota M."/>
            <person name="Sisneros N.B."/>
            <person name="Smith C.D."/>
            <person name="Smith T.F."/>
            <person name="Spieth J."/>
            <person name="Stage D.E."/>
            <person name="Stark A."/>
            <person name="Stephan W."/>
            <person name="Strausberg R.L."/>
            <person name="Strempel S."/>
            <person name="Sturgill D."/>
            <person name="Sutton G."/>
            <person name="Sutton G.G."/>
            <person name="Tao W."/>
            <person name="Teichmann S."/>
            <person name="Tobari Y.N."/>
            <person name="Tomimura Y."/>
            <person name="Tsolas J.M."/>
            <person name="Valente V.L."/>
            <person name="Venter E."/>
            <person name="Venter J.C."/>
            <person name="Vicario S."/>
            <person name="Vieira F.G."/>
            <person name="Vilella A.J."/>
            <person name="Villasante A."/>
            <person name="Walenz B."/>
            <person name="Wang J."/>
            <person name="Wasserman M."/>
            <person name="Watts T."/>
            <person name="Wilson D."/>
            <person name="Wilson R.K."/>
            <person name="Wing R.A."/>
            <person name="Wolfner M.F."/>
            <person name="Wong A."/>
            <person name="Wong G.K."/>
            <person name="Wu C.I."/>
            <person name="Wu G."/>
            <person name="Yamamoto D."/>
            <person name="Yang H.P."/>
            <person name="Yang S.P."/>
            <person name="Yorke J.A."/>
            <person name="Yoshida K."/>
            <person name="Zdobnov E."/>
            <person name="Zhang P."/>
            <person name="Zhang Y."/>
            <person name="Zimin A.V."/>
            <person name="Baldwin J."/>
            <person name="Abdouelleil A."/>
            <person name="Abdulkadir J."/>
            <person name="Abebe A."/>
            <person name="Abera B."/>
            <person name="Abreu J."/>
            <person name="Acer S.C."/>
            <person name="Aftuck L."/>
            <person name="Alexander A."/>
            <person name="An P."/>
            <person name="Anderson E."/>
            <person name="Anderson S."/>
            <person name="Arachi H."/>
            <person name="Azer M."/>
            <person name="Bachantsang P."/>
            <person name="Barry A."/>
            <person name="Bayul T."/>
            <person name="Berlin A."/>
            <person name="Bessette D."/>
            <person name="Bloom T."/>
            <person name="Blye J."/>
            <person name="Boguslavskiy L."/>
            <person name="Bonnet C."/>
            <person name="Boukhgalter B."/>
            <person name="Bourzgui I."/>
            <person name="Brown A."/>
            <person name="Cahill P."/>
            <person name="Channer S."/>
            <person name="Cheshatsang Y."/>
            <person name="Chuda L."/>
            <person name="Citroen M."/>
            <person name="Collymore A."/>
            <person name="Cooke P."/>
            <person name="Costello M."/>
            <person name="D'Aco K."/>
            <person name="Daza R."/>
            <person name="De Haan G."/>
            <person name="DeGray S."/>
            <person name="DeMaso C."/>
            <person name="Dhargay N."/>
            <person name="Dooley K."/>
            <person name="Dooley E."/>
            <person name="Doricent M."/>
            <person name="Dorje P."/>
            <person name="Dorjee K."/>
            <person name="Dupes A."/>
            <person name="Elong R."/>
            <person name="Falk J."/>
            <person name="Farina A."/>
            <person name="Faro S."/>
            <person name="Ferguson D."/>
            <person name="Fisher S."/>
            <person name="Foley C.D."/>
            <person name="Franke A."/>
            <person name="Friedrich D."/>
            <person name="Gadbois L."/>
            <person name="Gearin G."/>
            <person name="Gearin C.R."/>
            <person name="Giannoukos G."/>
            <person name="Goode T."/>
            <person name="Graham J."/>
            <person name="Grandbois E."/>
            <person name="Grewal S."/>
            <person name="Gyaltsen K."/>
            <person name="Hafez N."/>
            <person name="Hagos B."/>
            <person name="Hall J."/>
            <person name="Henson C."/>
            <person name="Hollinger A."/>
            <person name="Honan T."/>
            <person name="Huard M.D."/>
            <person name="Hughes L."/>
            <person name="Hurhula B."/>
            <person name="Husby M.E."/>
            <person name="Kamat A."/>
            <person name="Kanga B."/>
            <person name="Kashin S."/>
            <person name="Khazanovich D."/>
            <person name="Kisner P."/>
            <person name="Lance K."/>
            <person name="Lara M."/>
            <person name="Lee W."/>
            <person name="Lennon N."/>
            <person name="Letendre F."/>
            <person name="LeVine R."/>
            <person name="Lipovsky A."/>
            <person name="Liu X."/>
            <person name="Liu J."/>
            <person name="Liu S."/>
            <person name="Lokyitsang T."/>
            <person name="Lokyitsang Y."/>
            <person name="Lubonja R."/>
            <person name="Lui A."/>
            <person name="MacDonald P."/>
            <person name="Magnisalis V."/>
            <person name="Maru K."/>
            <person name="Matthews C."/>
            <person name="McCusker W."/>
            <person name="McDonough S."/>
            <person name="Mehta T."/>
            <person name="Meldrim J."/>
            <person name="Meneus L."/>
            <person name="Mihai O."/>
            <person name="Mihalev A."/>
            <person name="Mihova T."/>
            <person name="Mittelman R."/>
            <person name="Mlenga V."/>
            <person name="Montmayeur A."/>
            <person name="Mulrain L."/>
            <person name="Navidi A."/>
            <person name="Naylor J."/>
            <person name="Negash T."/>
            <person name="Nguyen T."/>
            <person name="Nguyen N."/>
            <person name="Nicol R."/>
            <person name="Norbu C."/>
            <person name="Norbu N."/>
            <person name="Novod N."/>
            <person name="O'Neill B."/>
            <person name="Osman S."/>
            <person name="Markiewicz E."/>
            <person name="Oyono O.L."/>
            <person name="Patti C."/>
            <person name="Phunkhang P."/>
            <person name="Pierre F."/>
            <person name="Priest M."/>
            <person name="Raghuraman S."/>
            <person name="Rege F."/>
            <person name="Reyes R."/>
            <person name="Rise C."/>
            <person name="Rogov P."/>
            <person name="Ross K."/>
            <person name="Ryan E."/>
            <person name="Settipalli S."/>
            <person name="Shea T."/>
            <person name="Sherpa N."/>
            <person name="Shi L."/>
            <person name="Shih D."/>
            <person name="Sparrow T."/>
            <person name="Spaulding J."/>
            <person name="Stalker J."/>
            <person name="Stange-Thomann N."/>
            <person name="Stavropoulos S."/>
            <person name="Stone C."/>
            <person name="Strader C."/>
            <person name="Tesfaye S."/>
            <person name="Thomson T."/>
            <person name="Thoulutsang Y."/>
            <person name="Thoulutsang D."/>
            <person name="Topham K."/>
            <person name="Topping I."/>
            <person name="Tsamla T."/>
            <person name="Vassiliev H."/>
            <person name="Vo A."/>
            <person name="Wangchuk T."/>
            <person name="Wangdi T."/>
            <person name="Weiand M."/>
            <person name="Wilkinson J."/>
            <person name="Wilson A."/>
            <person name="Yadav S."/>
            <person name="Young G."/>
            <person name="Yu Q."/>
            <person name="Zembek L."/>
            <person name="Zhong D."/>
            <person name="Zimmer A."/>
            <person name="Zwirko Z."/>
            <person name="Jaffe D.B."/>
            <person name="Alvarez P."/>
            <person name="Brockman W."/>
            <person name="Butler J."/>
            <person name="Chin C."/>
            <person name="Gnerre S."/>
            <person name="Grabherr M."/>
            <person name="Kleber M."/>
            <person name="Mauceli E."/>
            <person name="MacCallum I."/>
        </authorList>
    </citation>
    <scope>NUCLEOTIDE SEQUENCE [LARGE SCALE GENOMIC DNA]</scope>
    <source>
        <strain evidence="6">Tai18E2 / Tucson 14021-0261.01</strain>
    </source>
</reference>
<dbReference type="Gene3D" id="2.40.10.10">
    <property type="entry name" value="Trypsin-like serine proteases"/>
    <property type="match status" value="1"/>
</dbReference>
<dbReference type="InterPro" id="IPR051487">
    <property type="entry name" value="Ser/Thr_Proteases_Immune/Dev"/>
</dbReference>
<dbReference type="SMART" id="SM00020">
    <property type="entry name" value="Tryp_SPc"/>
    <property type="match status" value="1"/>
</dbReference>
<dbReference type="OrthoDB" id="6625995at2759"/>
<evidence type="ECO:0000313" key="5">
    <source>
        <dbReference type="EMBL" id="EDW96623.2"/>
    </source>
</evidence>
<dbReference type="GO" id="GO:0004252">
    <property type="term" value="F:serine-type endopeptidase activity"/>
    <property type="evidence" value="ECO:0007669"/>
    <property type="project" value="InterPro"/>
</dbReference>
<dbReference type="InterPro" id="IPR001254">
    <property type="entry name" value="Trypsin_dom"/>
</dbReference>
<dbReference type="CDD" id="cd00190">
    <property type="entry name" value="Tryp_SPc"/>
    <property type="match status" value="1"/>
</dbReference>
<dbReference type="EMBL" id="CM000160">
    <property type="protein sequence ID" value="EDW96623.2"/>
    <property type="molecule type" value="Genomic_DNA"/>
</dbReference>
<dbReference type="GO" id="GO:0006508">
    <property type="term" value="P:proteolysis"/>
    <property type="evidence" value="ECO:0007669"/>
    <property type="project" value="InterPro"/>
</dbReference>